<evidence type="ECO:0000256" key="13">
    <source>
        <dbReference type="ARBA" id="ARBA00023136"/>
    </source>
</evidence>
<dbReference type="InterPro" id="IPR003660">
    <property type="entry name" value="HAMP_dom"/>
</dbReference>
<dbReference type="Pfam" id="PF19312">
    <property type="entry name" value="NtrY_N"/>
    <property type="match status" value="1"/>
</dbReference>
<keyword evidence="10" id="KW-0067">ATP-binding</keyword>
<dbReference type="CDD" id="cd00082">
    <property type="entry name" value="HisKA"/>
    <property type="match status" value="1"/>
</dbReference>
<feature type="domain" description="PAS" evidence="17">
    <location>
        <begin position="406"/>
        <end position="476"/>
    </location>
</feature>
<dbReference type="SMART" id="SM00091">
    <property type="entry name" value="PAS"/>
    <property type="match status" value="1"/>
</dbReference>
<evidence type="ECO:0000256" key="9">
    <source>
        <dbReference type="ARBA" id="ARBA00022777"/>
    </source>
</evidence>
<dbReference type="Pfam" id="PF00512">
    <property type="entry name" value="HisKA"/>
    <property type="match status" value="1"/>
</dbReference>
<dbReference type="InterPro" id="IPR003594">
    <property type="entry name" value="HATPase_dom"/>
</dbReference>
<dbReference type="InterPro" id="IPR035965">
    <property type="entry name" value="PAS-like_dom_sf"/>
</dbReference>
<evidence type="ECO:0000259" key="16">
    <source>
        <dbReference type="PROSITE" id="PS50109"/>
    </source>
</evidence>
<keyword evidence="4" id="KW-1003">Cell membrane</keyword>
<evidence type="ECO:0000256" key="10">
    <source>
        <dbReference type="ARBA" id="ARBA00022840"/>
    </source>
</evidence>
<dbReference type="SUPFAM" id="SSF55785">
    <property type="entry name" value="PYP-like sensor domain (PAS domain)"/>
    <property type="match status" value="1"/>
</dbReference>
<keyword evidence="20" id="KW-1185">Reference proteome</keyword>
<evidence type="ECO:0000256" key="4">
    <source>
        <dbReference type="ARBA" id="ARBA00022475"/>
    </source>
</evidence>
<feature type="transmembrane region" description="Helical" evidence="15">
    <location>
        <begin position="40"/>
        <end position="61"/>
    </location>
</feature>
<keyword evidence="7 15" id="KW-0812">Transmembrane</keyword>
<dbReference type="PRINTS" id="PR00344">
    <property type="entry name" value="BCTRLSENSOR"/>
</dbReference>
<dbReference type="InterPro" id="IPR004358">
    <property type="entry name" value="Sig_transdc_His_kin-like_C"/>
</dbReference>
<evidence type="ECO:0000256" key="11">
    <source>
        <dbReference type="ARBA" id="ARBA00022989"/>
    </source>
</evidence>
<dbReference type="InterPro" id="IPR045671">
    <property type="entry name" value="NtrY-like_N"/>
</dbReference>
<evidence type="ECO:0000256" key="1">
    <source>
        <dbReference type="ARBA" id="ARBA00000085"/>
    </source>
</evidence>
<keyword evidence="8" id="KW-0547">Nucleotide-binding</keyword>
<feature type="domain" description="HAMP" evidence="18">
    <location>
        <begin position="335"/>
        <end position="387"/>
    </location>
</feature>
<dbReference type="Gene3D" id="6.10.340.10">
    <property type="match status" value="1"/>
</dbReference>
<feature type="domain" description="Histidine kinase" evidence="16">
    <location>
        <begin position="537"/>
        <end position="746"/>
    </location>
</feature>
<dbReference type="PROSITE" id="PS50112">
    <property type="entry name" value="PAS"/>
    <property type="match status" value="1"/>
</dbReference>
<keyword evidence="9 19" id="KW-0418">Kinase</keyword>
<dbReference type="CDD" id="cd06225">
    <property type="entry name" value="HAMP"/>
    <property type="match status" value="1"/>
</dbReference>
<reference evidence="19 20" key="1">
    <citation type="journal article" date="2013" name="Genome Announc.">
        <title>Draft genome sequences for three mercury-methylating, sulfate-reducing bacteria.</title>
        <authorList>
            <person name="Brown S.D."/>
            <person name="Hurt R.A.Jr."/>
            <person name="Gilmour C.C."/>
            <person name="Elias D.A."/>
        </authorList>
    </citation>
    <scope>NUCLEOTIDE SEQUENCE [LARGE SCALE GENOMIC DNA]</scope>
    <source>
        <strain evidence="19 20">DSM 16529</strain>
    </source>
</reference>
<evidence type="ECO:0000256" key="5">
    <source>
        <dbReference type="ARBA" id="ARBA00022553"/>
    </source>
</evidence>
<dbReference type="EMBL" id="ATHI01000014">
    <property type="protein sequence ID" value="EPR34221.1"/>
    <property type="molecule type" value="Genomic_DNA"/>
</dbReference>
<dbReference type="InterPro" id="IPR013656">
    <property type="entry name" value="PAS_4"/>
</dbReference>
<evidence type="ECO:0000256" key="8">
    <source>
        <dbReference type="ARBA" id="ARBA00022741"/>
    </source>
</evidence>
<dbReference type="PIRSF" id="PIRSF037532">
    <property type="entry name" value="STHK_NtrY"/>
    <property type="match status" value="1"/>
</dbReference>
<protein>
    <recommendedName>
        <fullName evidence="3">histidine kinase</fullName>
        <ecNumber evidence="3">2.7.13.3</ecNumber>
    </recommendedName>
</protein>
<dbReference type="InterPro" id="IPR036890">
    <property type="entry name" value="HATPase_C_sf"/>
</dbReference>
<keyword evidence="13 15" id="KW-0472">Membrane</keyword>
<keyword evidence="14" id="KW-0175">Coiled coil</keyword>
<dbReference type="Pfam" id="PF08448">
    <property type="entry name" value="PAS_4"/>
    <property type="match status" value="1"/>
</dbReference>
<dbReference type="Proteomes" id="UP000014975">
    <property type="component" value="Unassembled WGS sequence"/>
</dbReference>
<dbReference type="PANTHER" id="PTHR43065:SF10">
    <property type="entry name" value="PEROXIDE STRESS-ACTIVATED HISTIDINE KINASE MAK3"/>
    <property type="match status" value="1"/>
</dbReference>
<name>S7TC71_9BACT</name>
<dbReference type="Pfam" id="PF02518">
    <property type="entry name" value="HATPase_c"/>
    <property type="match status" value="1"/>
</dbReference>
<dbReference type="AlphaFoldDB" id="S7TC71"/>
<dbReference type="GO" id="GO:0005524">
    <property type="term" value="F:ATP binding"/>
    <property type="evidence" value="ECO:0007669"/>
    <property type="project" value="UniProtKB-KW"/>
</dbReference>
<dbReference type="RefSeq" id="WP_020886825.1">
    <property type="nucleotide sequence ID" value="NZ_ATHI01000014.1"/>
</dbReference>
<evidence type="ECO:0000256" key="2">
    <source>
        <dbReference type="ARBA" id="ARBA00004651"/>
    </source>
</evidence>
<dbReference type="GO" id="GO:0000155">
    <property type="term" value="F:phosphorelay sensor kinase activity"/>
    <property type="evidence" value="ECO:0007669"/>
    <property type="project" value="InterPro"/>
</dbReference>
<feature type="coiled-coil region" evidence="14">
    <location>
        <begin position="372"/>
        <end position="406"/>
    </location>
</feature>
<dbReference type="Gene3D" id="3.30.565.10">
    <property type="entry name" value="Histidine kinase-like ATPase, C-terminal domain"/>
    <property type="match status" value="1"/>
</dbReference>
<dbReference type="CDD" id="cd00130">
    <property type="entry name" value="PAS"/>
    <property type="match status" value="1"/>
</dbReference>
<evidence type="ECO:0000313" key="20">
    <source>
        <dbReference type="Proteomes" id="UP000014975"/>
    </source>
</evidence>
<comment type="catalytic activity">
    <reaction evidence="1">
        <text>ATP + protein L-histidine = ADP + protein N-phospho-L-histidine.</text>
        <dbReference type="EC" id="2.7.13.3"/>
    </reaction>
</comment>
<dbReference type="InterPro" id="IPR000014">
    <property type="entry name" value="PAS"/>
</dbReference>
<keyword evidence="11 15" id="KW-1133">Transmembrane helix</keyword>
<dbReference type="PROSITE" id="PS50109">
    <property type="entry name" value="HIS_KIN"/>
    <property type="match status" value="1"/>
</dbReference>
<dbReference type="OrthoDB" id="9781147at2"/>
<dbReference type="PANTHER" id="PTHR43065">
    <property type="entry name" value="SENSOR HISTIDINE KINASE"/>
    <property type="match status" value="1"/>
</dbReference>
<dbReference type="GO" id="GO:0005886">
    <property type="term" value="C:plasma membrane"/>
    <property type="evidence" value="ECO:0007669"/>
    <property type="project" value="UniProtKB-SubCell"/>
</dbReference>
<dbReference type="PATRIC" id="fig|1121439.3.peg.1376"/>
<sequence>MTNPGSGDNEPRRENGAFEVEPIRVSGDSTRERKRRQRELWLAFFGALLIIGLTWAELKYIGVDSYLFLPLFNFNFVLLAVILFVVIRNIVKLLLERKRRVLGSRLRTRLVLAFMILTLAPTLLMFFIAVQFVRTGIDYWFQTKIEGSMEQSLELGQDVYVVLKERPRRVAVSIEADIRTRRFAWGGTGMGQLMVEKKSQLGLGLLGVFTPELTEQNWHMDPEFEPAWREFRDSTDWWQLGEEDTAYATILRGVYQDVVICALPVDKGKTGFLVVGEGLGSNMLEKMDRVVRGVEEYQTLLTLKDPLKLALYLTMGLMTGSIVLGSIWFGFRLAKEISAPVQALAIGTQRIARGDLSVRLEDKSTDELGFLVQSFNRMAEDLEEGRERLTRANQRLNQQNLELAARGSYIEALLNNIAAGVISLDSQGRVNTVNKAAESMLGLDARSLVGQRPLEALVGEHRRLLRQLLDMAASGTAGQWQEQITLTLGSREMKLLVNVVELKLPDGARAGLVAVFEDITELEKMQRVAAWREVARRIAHEIKNPLTPIKLSAQRLEKRFGSTLSDPVFLESIRLIVRQVENMQAMVQEFSAFAKLPEVVLRPGSLTALLEEVRAMFATSHGGISWTLDVSHDLPKVRFDAEGLRRVLVNLLGNAAEALEGNGVVEIAAAFDPILKLVVIEIRDDGPGLTEDERSRVFEPYFSRKKGGTGLGLTIARSIVSDHHGFLRVRPNQPHGSIFVIELPAA</sequence>
<proteinExistence type="predicted"/>
<evidence type="ECO:0000256" key="14">
    <source>
        <dbReference type="SAM" id="Coils"/>
    </source>
</evidence>
<dbReference type="NCBIfam" id="TIGR00229">
    <property type="entry name" value="sensory_box"/>
    <property type="match status" value="1"/>
</dbReference>
<evidence type="ECO:0000256" key="7">
    <source>
        <dbReference type="ARBA" id="ARBA00022692"/>
    </source>
</evidence>
<dbReference type="Gene3D" id="3.30.450.20">
    <property type="entry name" value="PAS domain"/>
    <property type="match status" value="1"/>
</dbReference>
<keyword evidence="12" id="KW-0902">Two-component regulatory system</keyword>
<dbReference type="InterPro" id="IPR005467">
    <property type="entry name" value="His_kinase_dom"/>
</dbReference>
<dbReference type="SUPFAM" id="SSF47384">
    <property type="entry name" value="Homodimeric domain of signal transducing histidine kinase"/>
    <property type="match status" value="1"/>
</dbReference>
<comment type="caution">
    <text evidence="19">The sequence shown here is derived from an EMBL/GenBank/DDBJ whole genome shotgun (WGS) entry which is preliminary data.</text>
</comment>
<keyword evidence="5" id="KW-0597">Phosphoprotein</keyword>
<dbReference type="SUPFAM" id="SSF55874">
    <property type="entry name" value="ATPase domain of HSP90 chaperone/DNA topoisomerase II/histidine kinase"/>
    <property type="match status" value="1"/>
</dbReference>
<evidence type="ECO:0000256" key="12">
    <source>
        <dbReference type="ARBA" id="ARBA00023012"/>
    </source>
</evidence>
<dbReference type="SMART" id="SM00388">
    <property type="entry name" value="HisKA"/>
    <property type="match status" value="1"/>
</dbReference>
<accession>S7TC71</accession>
<dbReference type="STRING" id="1121439.dsat_2860"/>
<evidence type="ECO:0000256" key="3">
    <source>
        <dbReference type="ARBA" id="ARBA00012438"/>
    </source>
</evidence>
<feature type="transmembrane region" description="Helical" evidence="15">
    <location>
        <begin position="111"/>
        <end position="133"/>
    </location>
</feature>
<comment type="subcellular location">
    <subcellularLocation>
        <location evidence="2">Cell membrane</location>
        <topology evidence="2">Multi-pass membrane protein</topology>
    </subcellularLocation>
</comment>
<organism evidence="19 20">
    <name type="scientific">Alkalidesulfovibrio alkalitolerans DSM 16529</name>
    <dbReference type="NCBI Taxonomy" id="1121439"/>
    <lineage>
        <taxon>Bacteria</taxon>
        <taxon>Pseudomonadati</taxon>
        <taxon>Thermodesulfobacteriota</taxon>
        <taxon>Desulfovibrionia</taxon>
        <taxon>Desulfovibrionales</taxon>
        <taxon>Desulfovibrionaceae</taxon>
        <taxon>Alkalidesulfovibrio</taxon>
    </lineage>
</organism>
<dbReference type="SMART" id="SM00304">
    <property type="entry name" value="HAMP"/>
    <property type="match status" value="1"/>
</dbReference>
<gene>
    <name evidence="19" type="ORF">dsat_2860</name>
</gene>
<dbReference type="Pfam" id="PF00672">
    <property type="entry name" value="HAMP"/>
    <property type="match status" value="1"/>
</dbReference>
<dbReference type="InterPro" id="IPR017232">
    <property type="entry name" value="NtrY"/>
</dbReference>
<evidence type="ECO:0000256" key="6">
    <source>
        <dbReference type="ARBA" id="ARBA00022679"/>
    </source>
</evidence>
<dbReference type="eggNOG" id="COG5000">
    <property type="taxonomic scope" value="Bacteria"/>
</dbReference>
<evidence type="ECO:0000313" key="19">
    <source>
        <dbReference type="EMBL" id="EPR34221.1"/>
    </source>
</evidence>
<evidence type="ECO:0000259" key="17">
    <source>
        <dbReference type="PROSITE" id="PS50112"/>
    </source>
</evidence>
<feature type="transmembrane region" description="Helical" evidence="15">
    <location>
        <begin position="67"/>
        <end position="91"/>
    </location>
</feature>
<keyword evidence="6" id="KW-0808">Transferase</keyword>
<dbReference type="PROSITE" id="PS50885">
    <property type="entry name" value="HAMP"/>
    <property type="match status" value="1"/>
</dbReference>
<dbReference type="EC" id="2.7.13.3" evidence="3"/>
<dbReference type="SUPFAM" id="SSF158472">
    <property type="entry name" value="HAMP domain-like"/>
    <property type="match status" value="1"/>
</dbReference>
<dbReference type="SMART" id="SM00387">
    <property type="entry name" value="HATPase_c"/>
    <property type="match status" value="1"/>
</dbReference>
<dbReference type="InterPro" id="IPR003661">
    <property type="entry name" value="HisK_dim/P_dom"/>
</dbReference>
<evidence type="ECO:0000256" key="15">
    <source>
        <dbReference type="SAM" id="Phobius"/>
    </source>
</evidence>
<dbReference type="InterPro" id="IPR036097">
    <property type="entry name" value="HisK_dim/P_sf"/>
</dbReference>
<evidence type="ECO:0000259" key="18">
    <source>
        <dbReference type="PROSITE" id="PS50885"/>
    </source>
</evidence>
<dbReference type="Gene3D" id="1.10.287.130">
    <property type="match status" value="1"/>
</dbReference>